<protein>
    <submittedName>
        <fullName evidence="2">Uncharacterized protein</fullName>
    </submittedName>
</protein>
<keyword evidence="3" id="KW-1185">Reference proteome</keyword>
<dbReference type="Proteomes" id="UP000246740">
    <property type="component" value="Unassembled WGS sequence"/>
</dbReference>
<name>A0A317XRV3_9BASI</name>
<organism evidence="2 3">
    <name type="scientific">Testicularia cyperi</name>
    <dbReference type="NCBI Taxonomy" id="1882483"/>
    <lineage>
        <taxon>Eukaryota</taxon>
        <taxon>Fungi</taxon>
        <taxon>Dikarya</taxon>
        <taxon>Basidiomycota</taxon>
        <taxon>Ustilaginomycotina</taxon>
        <taxon>Ustilaginomycetes</taxon>
        <taxon>Ustilaginales</taxon>
        <taxon>Anthracoideaceae</taxon>
        <taxon>Testicularia</taxon>
    </lineage>
</organism>
<evidence type="ECO:0000313" key="3">
    <source>
        <dbReference type="Proteomes" id="UP000246740"/>
    </source>
</evidence>
<feature type="region of interest" description="Disordered" evidence="1">
    <location>
        <begin position="1"/>
        <end position="21"/>
    </location>
</feature>
<evidence type="ECO:0000256" key="1">
    <source>
        <dbReference type="SAM" id="MobiDB-lite"/>
    </source>
</evidence>
<proteinExistence type="predicted"/>
<reference evidence="2 3" key="1">
    <citation type="journal article" date="2018" name="Mol. Biol. Evol.">
        <title>Broad Genomic Sampling Reveals a Smut Pathogenic Ancestry of the Fungal Clade Ustilaginomycotina.</title>
        <authorList>
            <person name="Kijpornyongpan T."/>
            <person name="Mondo S.J."/>
            <person name="Barry K."/>
            <person name="Sandor L."/>
            <person name="Lee J."/>
            <person name="Lipzen A."/>
            <person name="Pangilinan J."/>
            <person name="LaButti K."/>
            <person name="Hainaut M."/>
            <person name="Henrissat B."/>
            <person name="Grigoriev I.V."/>
            <person name="Spatafora J.W."/>
            <person name="Aime M.C."/>
        </authorList>
    </citation>
    <scope>NUCLEOTIDE SEQUENCE [LARGE SCALE GENOMIC DNA]</scope>
    <source>
        <strain evidence="2 3">MCA 3645</strain>
    </source>
</reference>
<dbReference type="AlphaFoldDB" id="A0A317XRV3"/>
<dbReference type="InParanoid" id="A0A317XRV3"/>
<accession>A0A317XRV3</accession>
<gene>
    <name evidence="2" type="ORF">BCV70DRAFT_88789</name>
</gene>
<evidence type="ECO:0000313" key="2">
    <source>
        <dbReference type="EMBL" id="PWZ01046.1"/>
    </source>
</evidence>
<dbReference type="EMBL" id="KZ819191">
    <property type="protein sequence ID" value="PWZ01046.1"/>
    <property type="molecule type" value="Genomic_DNA"/>
</dbReference>
<sequence length="195" mass="21273">MPLFSSSAAEDHPQRGPKCRHSLSRVRTSIETLDWLSVIVVRPTAVCCSLLSWHAFLCVGASRDPEIGRLSGAKRTITAKGDTDTRPSLRDRRSRNLVLHQQGASESGACCWPICKTSTSLLSSNIGGLFKGRAEAVWRVSVVEKAPWSNFHARCRCLFLPTGSAYHHGHARKTDDESICLSISASLAGERANSD</sequence>